<keyword evidence="16" id="KW-1185">Reference proteome</keyword>
<comment type="caution">
    <text evidence="15">The sequence shown here is derived from an EMBL/GenBank/DDBJ whole genome shotgun (WGS) entry which is preliminary data.</text>
</comment>
<protein>
    <recommendedName>
        <fullName evidence="17">TonB-dependent receptor</fullName>
    </recommendedName>
</protein>
<evidence type="ECO:0008006" key="17">
    <source>
        <dbReference type="Google" id="ProtNLM"/>
    </source>
</evidence>
<dbReference type="Gene3D" id="2.40.170.20">
    <property type="entry name" value="TonB-dependent receptor, beta-barrel domain"/>
    <property type="match status" value="1"/>
</dbReference>
<evidence type="ECO:0000256" key="4">
    <source>
        <dbReference type="ARBA" id="ARBA00022496"/>
    </source>
</evidence>
<name>A0A2T5MB84_9GAMM</name>
<dbReference type="PANTHER" id="PTHR32552">
    <property type="entry name" value="FERRICHROME IRON RECEPTOR-RELATED"/>
    <property type="match status" value="1"/>
</dbReference>
<dbReference type="EMBL" id="QANS01000009">
    <property type="protein sequence ID" value="PTU28261.1"/>
    <property type="molecule type" value="Genomic_DNA"/>
</dbReference>
<dbReference type="Proteomes" id="UP000244248">
    <property type="component" value="Unassembled WGS sequence"/>
</dbReference>
<feature type="domain" description="TonB-dependent receptor-like beta-barrel" evidence="13">
    <location>
        <begin position="343"/>
        <end position="786"/>
    </location>
</feature>
<dbReference type="InterPro" id="IPR000531">
    <property type="entry name" value="Beta-barrel_TonB"/>
</dbReference>
<accession>A0A2T5MB84</accession>
<dbReference type="Pfam" id="PF00593">
    <property type="entry name" value="TonB_dep_Rec_b-barrel"/>
    <property type="match status" value="1"/>
</dbReference>
<dbReference type="InterPro" id="IPR012910">
    <property type="entry name" value="Plug_dom"/>
</dbReference>
<gene>
    <name evidence="15" type="ORF">CJD38_17660</name>
</gene>
<dbReference type="Pfam" id="PF07715">
    <property type="entry name" value="Plug"/>
    <property type="match status" value="1"/>
</dbReference>
<evidence type="ECO:0000256" key="5">
    <source>
        <dbReference type="ARBA" id="ARBA00022692"/>
    </source>
</evidence>
<evidence type="ECO:0000256" key="6">
    <source>
        <dbReference type="ARBA" id="ARBA00023004"/>
    </source>
</evidence>
<evidence type="ECO:0000259" key="13">
    <source>
        <dbReference type="Pfam" id="PF00593"/>
    </source>
</evidence>
<keyword evidence="5" id="KW-0812">Transmembrane</keyword>
<keyword evidence="7" id="KW-0406">Ion transport</keyword>
<keyword evidence="9 11" id="KW-0472">Membrane</keyword>
<keyword evidence="8 11" id="KW-0798">TonB box</keyword>
<feature type="region of interest" description="Disordered" evidence="12">
    <location>
        <begin position="352"/>
        <end position="372"/>
    </location>
</feature>
<evidence type="ECO:0000256" key="1">
    <source>
        <dbReference type="ARBA" id="ARBA00004571"/>
    </source>
</evidence>
<dbReference type="GO" id="GO:0009279">
    <property type="term" value="C:cell outer membrane"/>
    <property type="evidence" value="ECO:0007669"/>
    <property type="project" value="UniProtKB-SubCell"/>
</dbReference>
<feature type="domain" description="TonB-dependent receptor plug" evidence="14">
    <location>
        <begin position="135"/>
        <end position="243"/>
    </location>
</feature>
<comment type="subcellular location">
    <subcellularLocation>
        <location evidence="1">Cell outer membrane</location>
        <topology evidence="1">Multi-pass membrane protein</topology>
    </subcellularLocation>
</comment>
<keyword evidence="3" id="KW-1134">Transmembrane beta strand</keyword>
<feature type="region of interest" description="Disordered" evidence="12">
    <location>
        <begin position="64"/>
        <end position="91"/>
    </location>
</feature>
<dbReference type="InterPro" id="IPR036942">
    <property type="entry name" value="Beta-barrel_TonB_sf"/>
</dbReference>
<dbReference type="GO" id="GO:0006826">
    <property type="term" value="P:iron ion transport"/>
    <property type="evidence" value="ECO:0007669"/>
    <property type="project" value="UniProtKB-KW"/>
</dbReference>
<evidence type="ECO:0000256" key="12">
    <source>
        <dbReference type="SAM" id="MobiDB-lite"/>
    </source>
</evidence>
<feature type="compositionally biased region" description="Polar residues" evidence="12">
    <location>
        <begin position="359"/>
        <end position="371"/>
    </location>
</feature>
<keyword evidence="6" id="KW-0408">Iron</keyword>
<evidence type="ECO:0000256" key="9">
    <source>
        <dbReference type="ARBA" id="ARBA00023136"/>
    </source>
</evidence>
<evidence type="ECO:0000256" key="7">
    <source>
        <dbReference type="ARBA" id="ARBA00023065"/>
    </source>
</evidence>
<comment type="similarity">
    <text evidence="11">Belongs to the TonB-dependent receptor family.</text>
</comment>
<evidence type="ECO:0000256" key="3">
    <source>
        <dbReference type="ARBA" id="ARBA00022452"/>
    </source>
</evidence>
<dbReference type="InterPro" id="IPR039426">
    <property type="entry name" value="TonB-dep_rcpt-like"/>
</dbReference>
<dbReference type="SUPFAM" id="SSF56935">
    <property type="entry name" value="Porins"/>
    <property type="match status" value="1"/>
</dbReference>
<dbReference type="AlphaFoldDB" id="A0A2T5MB84"/>
<evidence type="ECO:0000259" key="14">
    <source>
        <dbReference type="Pfam" id="PF07715"/>
    </source>
</evidence>
<reference evidence="15 16" key="1">
    <citation type="submission" date="2018-04" db="EMBL/GenBank/DDBJ databases">
        <title>Novel species isolated from glacier.</title>
        <authorList>
            <person name="Liu Q."/>
            <person name="Xin Y.-H."/>
        </authorList>
    </citation>
    <scope>NUCLEOTIDE SEQUENCE [LARGE SCALE GENOMIC DNA]</scope>
    <source>
        <strain evidence="15 16">GT1R17</strain>
    </source>
</reference>
<evidence type="ECO:0000256" key="10">
    <source>
        <dbReference type="ARBA" id="ARBA00023237"/>
    </source>
</evidence>
<keyword evidence="10" id="KW-0998">Cell outer membrane</keyword>
<evidence type="ECO:0000313" key="15">
    <source>
        <dbReference type="EMBL" id="PTU28261.1"/>
    </source>
</evidence>
<organism evidence="15 16">
    <name type="scientific">Stenotrophobium rhamnosiphilum</name>
    <dbReference type="NCBI Taxonomy" id="2029166"/>
    <lineage>
        <taxon>Bacteria</taxon>
        <taxon>Pseudomonadati</taxon>
        <taxon>Pseudomonadota</taxon>
        <taxon>Gammaproteobacteria</taxon>
        <taxon>Nevskiales</taxon>
        <taxon>Nevskiaceae</taxon>
        <taxon>Stenotrophobium</taxon>
    </lineage>
</organism>
<dbReference type="PANTHER" id="PTHR32552:SF81">
    <property type="entry name" value="TONB-DEPENDENT OUTER MEMBRANE RECEPTOR"/>
    <property type="match status" value="1"/>
</dbReference>
<evidence type="ECO:0000256" key="8">
    <source>
        <dbReference type="ARBA" id="ARBA00023077"/>
    </source>
</evidence>
<sequence length="836" mass="90638">MIRKGLRRRGVKNFKGATWLALGAPLAAGTLLFVSQISYAQDNAANAENSTELNDLLADVTAADASDDKGSTPPANEPSPESTATPVAAEQPTPVEIKEAETLPVIAVKQAEPSAPQHARLEEIVVTATKRAENARDLPSSVVALSGADLEQKGAQGQEDFLKLVPGVTFTNDSTTASRITFRGIGADLNTSNTVGVFLGDIPFDDPILPRVTLDPNPFDMARIEVLKGPQGTLFGGSALNGAVRYIPEEPQLGQWSVKTYGQYENVISSDTGRSFGGAINIPVGETVAFRLVGFDRKSPGWVDDLGRNIDNVNAIDQQGGRALALWRPNDSWKISALATLQRTFIHDTALTDNRDGNLSRSNTPQASPTHTRYDLESIGVQYSFEKFDVLSQTSRTYKNFHAIADGSRIGNLLPSPPPSVTITNDNESTSYMQELRFTSNNDFSDTWKWLGGIFYRKHEMNEVSNILASSLQLPLISIIYPTLEDLIPGIGGTITPDGQINLVQGKADPIIVTDAALFSEVTATFWDDLEITLGLRAFRAVSDSRVFFSGPLAITKTLPAGSSQGVNEGTLVERGLNPKFAIKYQINDDMNIYGSVSKGFRYGGAQVLVGTLTSTAPDTFKSDYIWNYEIGLRTNWLDNTLFVDVTPFYLQWKQPQLQQADASGLGSFFDNVGGARSLGVETAIRYLTFIPGLEVAFAGSYVDTVTTVPFTASNGDAVKPGTSWPLAAKWQSSSTVSYSHSLWSSWIGGGSATYTTISSAPNTLNYLDTVFGYKTLDLNLTLRNPEIMSKPELSLTLSNATDTRGIISGVNNPQFPKDHVYIKPRTLIARLSFNF</sequence>
<keyword evidence="2" id="KW-0813">Transport</keyword>
<proteinExistence type="inferred from homology"/>
<evidence type="ECO:0000256" key="2">
    <source>
        <dbReference type="ARBA" id="ARBA00022448"/>
    </source>
</evidence>
<keyword evidence="4" id="KW-0410">Iron transport</keyword>
<evidence type="ECO:0000313" key="16">
    <source>
        <dbReference type="Proteomes" id="UP000244248"/>
    </source>
</evidence>
<evidence type="ECO:0000256" key="11">
    <source>
        <dbReference type="RuleBase" id="RU003357"/>
    </source>
</evidence>